<feature type="transmembrane region" description="Helical" evidence="6">
    <location>
        <begin position="448"/>
        <end position="470"/>
    </location>
</feature>
<evidence type="ECO:0000259" key="7">
    <source>
        <dbReference type="Pfam" id="PF00361"/>
    </source>
</evidence>
<evidence type="ECO:0000313" key="8">
    <source>
        <dbReference type="EMBL" id="MCD2195552.1"/>
    </source>
</evidence>
<name>A0ABS8PBC0_9PSEU</name>
<feature type="transmembrane region" description="Helical" evidence="6">
    <location>
        <begin position="264"/>
        <end position="287"/>
    </location>
</feature>
<dbReference type="Proteomes" id="UP001199469">
    <property type="component" value="Unassembled WGS sequence"/>
</dbReference>
<feature type="transmembrane region" description="Helical" evidence="6">
    <location>
        <begin position="238"/>
        <end position="258"/>
    </location>
</feature>
<feature type="transmembrane region" description="Helical" evidence="6">
    <location>
        <begin position="204"/>
        <end position="226"/>
    </location>
</feature>
<evidence type="ECO:0000256" key="6">
    <source>
        <dbReference type="SAM" id="Phobius"/>
    </source>
</evidence>
<evidence type="ECO:0000313" key="9">
    <source>
        <dbReference type="Proteomes" id="UP001199469"/>
    </source>
</evidence>
<feature type="transmembrane region" description="Helical" evidence="6">
    <location>
        <begin position="402"/>
        <end position="427"/>
    </location>
</feature>
<reference evidence="8 9" key="1">
    <citation type="submission" date="2021-11" db="EMBL/GenBank/DDBJ databases">
        <title>Draft genome sequence of Actinomycetospora sp. SF1 isolated from the rhizosphere soil.</title>
        <authorList>
            <person name="Duangmal K."/>
            <person name="Chantavorakit T."/>
        </authorList>
    </citation>
    <scope>NUCLEOTIDE SEQUENCE [LARGE SCALE GENOMIC DNA]</scope>
    <source>
        <strain evidence="8 9">TBRC 5722</strain>
    </source>
</reference>
<keyword evidence="9" id="KW-1185">Reference proteome</keyword>
<dbReference type="EMBL" id="JAJNDB010000004">
    <property type="protein sequence ID" value="MCD2195552.1"/>
    <property type="molecule type" value="Genomic_DNA"/>
</dbReference>
<dbReference type="PANTHER" id="PTHR42829">
    <property type="entry name" value="NADH-UBIQUINONE OXIDOREDUCTASE CHAIN 5"/>
    <property type="match status" value="1"/>
</dbReference>
<feature type="transmembrane region" description="Helical" evidence="6">
    <location>
        <begin position="322"/>
        <end position="342"/>
    </location>
</feature>
<dbReference type="RefSeq" id="WP_230736753.1">
    <property type="nucleotide sequence ID" value="NZ_JAJNDB010000004.1"/>
</dbReference>
<accession>A0ABS8PBC0</accession>
<evidence type="ECO:0000256" key="5">
    <source>
        <dbReference type="RuleBase" id="RU000320"/>
    </source>
</evidence>
<keyword evidence="3 6" id="KW-1133">Transmembrane helix</keyword>
<feature type="transmembrane region" description="Helical" evidence="6">
    <location>
        <begin position="32"/>
        <end position="53"/>
    </location>
</feature>
<organism evidence="8 9">
    <name type="scientific">Actinomycetospora endophytica</name>
    <dbReference type="NCBI Taxonomy" id="2291215"/>
    <lineage>
        <taxon>Bacteria</taxon>
        <taxon>Bacillati</taxon>
        <taxon>Actinomycetota</taxon>
        <taxon>Actinomycetes</taxon>
        <taxon>Pseudonocardiales</taxon>
        <taxon>Pseudonocardiaceae</taxon>
        <taxon>Actinomycetospora</taxon>
    </lineage>
</organism>
<feature type="domain" description="NADH:quinone oxidoreductase/Mrp antiporter transmembrane" evidence="7">
    <location>
        <begin position="134"/>
        <end position="391"/>
    </location>
</feature>
<gene>
    <name evidence="8" type="ORF">LQ327_19465</name>
</gene>
<dbReference type="InterPro" id="IPR001750">
    <property type="entry name" value="ND/Mrp_TM"/>
</dbReference>
<comment type="subcellular location">
    <subcellularLocation>
        <location evidence="1">Endomembrane system</location>
        <topology evidence="1">Multi-pass membrane protein</topology>
    </subcellularLocation>
    <subcellularLocation>
        <location evidence="5">Membrane</location>
        <topology evidence="5">Multi-pass membrane protein</topology>
    </subcellularLocation>
</comment>
<evidence type="ECO:0000256" key="3">
    <source>
        <dbReference type="ARBA" id="ARBA00022989"/>
    </source>
</evidence>
<feature type="transmembrane region" description="Helical" evidence="6">
    <location>
        <begin position="109"/>
        <end position="133"/>
    </location>
</feature>
<feature type="transmembrane region" description="Helical" evidence="6">
    <location>
        <begin position="605"/>
        <end position="628"/>
    </location>
</feature>
<dbReference type="PRINTS" id="PR01434">
    <property type="entry name" value="NADHDHGNASE5"/>
</dbReference>
<feature type="transmembrane region" description="Helical" evidence="6">
    <location>
        <begin position="363"/>
        <end position="382"/>
    </location>
</feature>
<feature type="transmembrane region" description="Helical" evidence="6">
    <location>
        <begin position="172"/>
        <end position="192"/>
    </location>
</feature>
<feature type="transmembrane region" description="Helical" evidence="6">
    <location>
        <begin position="74"/>
        <end position="97"/>
    </location>
</feature>
<dbReference type="InterPro" id="IPR003945">
    <property type="entry name" value="NU5C-like"/>
</dbReference>
<protein>
    <submittedName>
        <fullName evidence="8">NADH-quinone oxidoreductase subunit L</fullName>
    </submittedName>
</protein>
<comment type="caution">
    <text evidence="8">The sequence shown here is derived from an EMBL/GenBank/DDBJ whole genome shotgun (WGS) entry which is preliminary data.</text>
</comment>
<evidence type="ECO:0000256" key="4">
    <source>
        <dbReference type="ARBA" id="ARBA00023136"/>
    </source>
</evidence>
<keyword evidence="2 5" id="KW-0812">Transmembrane</keyword>
<keyword evidence="4 6" id="KW-0472">Membrane</keyword>
<feature type="transmembrane region" description="Helical" evidence="6">
    <location>
        <begin position="294"/>
        <end position="316"/>
    </location>
</feature>
<evidence type="ECO:0000256" key="2">
    <source>
        <dbReference type="ARBA" id="ARBA00022692"/>
    </source>
</evidence>
<dbReference type="Gene3D" id="1.20.5.2700">
    <property type="match status" value="1"/>
</dbReference>
<evidence type="ECO:0000256" key="1">
    <source>
        <dbReference type="ARBA" id="ARBA00004127"/>
    </source>
</evidence>
<feature type="transmembrane region" description="Helical" evidence="6">
    <location>
        <begin position="482"/>
        <end position="499"/>
    </location>
</feature>
<proteinExistence type="predicted"/>
<sequence>MTLLLALLLALPLLTGLVLVTGFPRAGGARVVAAGLVAAVVTAVLAAQLAAVVTRAPVAPTLVVPLLGEITFRYTVDGLGAVLAVTVTVIGALVLLAAAAEPRLREGRFVGSMLIFLAAMLGTVTAATLPALLAPWEVMGAASWVLIAFDRRDRVVGPAATRAFLTTRTADVGLYVATGAALAAGVPGLALGATAQAGEGWRSLIAAGLVVAALGKSAQLPFSPWLSSAMVGPSPVSALLHSATMVAAGAVLLIRVAPLLAATGWAAGVVAWVGALTAVVLGVIAATQRDLKQLLAASTCAQVGLMVLGAGVGATAGAAGLLVAHAAVKALLFLAAGGWLLVLRTRSLPVLRGAARRHPVVGVTFTVGAAALAGLPPLSIWWPKDAVLDGVPLGSPDLRGAGLLTVAGLLATAVAAVYATRAAWFVWRPTRSPSIRRGSDRPRRHVPLAITVALVVLAVPAAAVGGVGVLTGLVPRADVGELVTTGVVALFAVVATWALHTHPIRLRSSVLPRLASAARGWLGLEAATRAVVVRPVLALARALDRADGALGTALPRAAATVPRLARMLAERGERPLAAAVVGFGSSVRRLGDLARRPQTGQQHQYYAQGLVALGTLAALVAVLVVTGVR</sequence>
<dbReference type="PANTHER" id="PTHR42829:SF2">
    <property type="entry name" value="NADH-UBIQUINONE OXIDOREDUCTASE CHAIN 5"/>
    <property type="match status" value="1"/>
</dbReference>
<dbReference type="Pfam" id="PF00361">
    <property type="entry name" value="Proton_antipo_M"/>
    <property type="match status" value="1"/>
</dbReference>